<dbReference type="SMART" id="SM00710">
    <property type="entry name" value="PbH1"/>
    <property type="match status" value="7"/>
</dbReference>
<evidence type="ECO:0000256" key="1">
    <source>
        <dbReference type="SAM" id="MobiDB-lite"/>
    </source>
</evidence>
<evidence type="ECO:0000256" key="2">
    <source>
        <dbReference type="SAM" id="Phobius"/>
    </source>
</evidence>
<keyword evidence="9" id="KW-1185">Reference proteome</keyword>
<keyword evidence="2" id="KW-1133">Transmembrane helix</keyword>
<dbReference type="Proteomes" id="UP000003490">
    <property type="component" value="Unassembled WGS sequence"/>
</dbReference>
<dbReference type="InterPro" id="IPR048482">
    <property type="entry name" value="GH141_ins"/>
</dbReference>
<accession>A7VVZ5</accession>
<reference evidence="6 8" key="1">
    <citation type="submission" date="2007-08" db="EMBL/GenBank/DDBJ databases">
        <title>Draft genome sequence of Clostridium leptum (DSM 753).</title>
        <authorList>
            <person name="Sudarsanam P."/>
            <person name="Ley R."/>
            <person name="Guruge J."/>
            <person name="Turnbaugh P.J."/>
            <person name="Mahowald M."/>
            <person name="Liep D."/>
            <person name="Gordon J."/>
        </authorList>
    </citation>
    <scope>NUCLEOTIDE SEQUENCE [LARGE SCALE GENOMIC DNA]</scope>
    <source>
        <strain evidence="6 8">DSM 753</strain>
    </source>
</reference>
<feature type="domain" description="Ig-like" evidence="4">
    <location>
        <begin position="1506"/>
        <end position="1570"/>
    </location>
</feature>
<dbReference type="Pfam" id="PF13385">
    <property type="entry name" value="Laminin_G_3"/>
    <property type="match status" value="1"/>
</dbReference>
<dbReference type="SUPFAM" id="SSF49899">
    <property type="entry name" value="Concanavalin A-like lectins/glucanases"/>
    <property type="match status" value="2"/>
</dbReference>
<dbReference type="eggNOG" id="COG3420">
    <property type="taxonomic scope" value="Bacteria"/>
</dbReference>
<dbReference type="HOGENOM" id="CLU_240614_0_0_9"/>
<dbReference type="Gene3D" id="2.60.120.200">
    <property type="match status" value="2"/>
</dbReference>
<dbReference type="Gene3D" id="2.160.20.10">
    <property type="entry name" value="Single-stranded right-handed beta-helix, Pectin lyase-like"/>
    <property type="match status" value="2"/>
</dbReference>
<evidence type="ECO:0000313" key="6">
    <source>
        <dbReference type="EMBL" id="EDO59942.1"/>
    </source>
</evidence>
<comment type="caution">
    <text evidence="6">The sequence shown here is derived from an EMBL/GenBank/DDBJ whole genome shotgun (WGS) entry which is preliminary data.</text>
</comment>
<dbReference type="InterPro" id="IPR006626">
    <property type="entry name" value="PbH1"/>
</dbReference>
<feature type="domain" description="GH141-like insertion" evidence="5">
    <location>
        <begin position="193"/>
        <end position="294"/>
    </location>
</feature>
<evidence type="ECO:0000313" key="8">
    <source>
        <dbReference type="Proteomes" id="UP000003490"/>
    </source>
</evidence>
<dbReference type="EMBL" id="ABCB02000020">
    <property type="protein sequence ID" value="EDO59942.1"/>
    <property type="molecule type" value="Genomic_DNA"/>
</dbReference>
<reference evidence="7 9" key="3">
    <citation type="submission" date="2017-07" db="EMBL/GenBank/DDBJ databases">
        <title>Prevalence of linear plasmids in Cutibacterium (Propionibacterium) acnes isolates obtained from prostatic tissue.</title>
        <authorList>
            <person name="Davidsson S."/>
            <person name="Carlsson J."/>
            <person name="Molling P."/>
            <person name="Andren O."/>
            <person name="Andersson S.-O."/>
            <person name="Brzuszkiewicz E."/>
            <person name="Poehlein A."/>
            <person name="Al-Zeer M."/>
            <person name="Brinkmann V."/>
            <person name="Scavenius C."/>
            <person name="Nazipi S."/>
            <person name="Soderquist B."/>
            <person name="Bruggemann H."/>
        </authorList>
    </citation>
    <scope>NUCLEOTIDE SEQUENCE [LARGE SCALE GENOMIC DNA]</scope>
    <source>
        <strain evidence="7 9">DSM 753</strain>
    </source>
</reference>
<dbReference type="PANTHER" id="PTHR36453">
    <property type="entry name" value="SECRETED PROTEIN-RELATED"/>
    <property type="match status" value="1"/>
</dbReference>
<feature type="region of interest" description="Disordered" evidence="1">
    <location>
        <begin position="1813"/>
        <end position="1856"/>
    </location>
</feature>
<organism evidence="6 8">
    <name type="scientific">[Clostridium] leptum DSM 753</name>
    <dbReference type="NCBI Taxonomy" id="428125"/>
    <lineage>
        <taxon>Bacteria</taxon>
        <taxon>Bacillati</taxon>
        <taxon>Bacillota</taxon>
        <taxon>Clostridia</taxon>
        <taxon>Eubacteriales</taxon>
        <taxon>Oscillospiraceae</taxon>
        <taxon>Oscillospiraceae incertae sedis</taxon>
    </lineage>
</organism>
<evidence type="ECO:0000256" key="3">
    <source>
        <dbReference type="SAM" id="SignalP"/>
    </source>
</evidence>
<dbReference type="Gene3D" id="2.60.40.3630">
    <property type="match status" value="4"/>
</dbReference>
<dbReference type="eggNOG" id="COG0683">
    <property type="taxonomic scope" value="Bacteria"/>
</dbReference>
<protein>
    <submittedName>
        <fullName evidence="6">Bacterial group 3 Ig-like protein</fullName>
    </submittedName>
</protein>
<feature type="compositionally biased region" description="Low complexity" evidence="1">
    <location>
        <begin position="1832"/>
        <end position="1852"/>
    </location>
</feature>
<name>A7VVZ5_9FIRM</name>
<evidence type="ECO:0000313" key="9">
    <source>
        <dbReference type="Proteomes" id="UP000220611"/>
    </source>
</evidence>
<dbReference type="SUPFAM" id="SSF51126">
    <property type="entry name" value="Pectin lyase-like"/>
    <property type="match status" value="1"/>
</dbReference>
<evidence type="ECO:0000313" key="7">
    <source>
        <dbReference type="EMBL" id="PEQ26062.1"/>
    </source>
</evidence>
<sequence length="1889" mass="204936">MKKALSGVLAALVLLSSLPTTMTASALPDNSGAESRNVAHTLYVSTAGNDNTGDGTQDNPFATIEKAKEKVRDLPKTGGDIVVEIADGTYFLENTIEFTPEDSGSDECTIYYKAAEGANPVISGGRLIEGDWQEEGGGIYSIEYQRDEKLRALYVNGERAYMTSKKLWGNGGYGTYHIDQNDTWAWKSGDNSLGTKFTKGDIPLDTRNPDDIELMTQTTWNTAIVCVDELVDIGNNEISANLQMPYGAIAQQPSWNNYYKTSGDQMVYNVFEWLDEPGEFYFDKTEKRLYYYPREGENLENAEVIAPELETLVNLQGESTSSRVHDIAFEGLTFAHTDWNLYEVEGSYGRATVQGAAGITAYADGNWHPYIYRAYDVGPGAVMASSATNLAFENNTICHTGNDGLSLVNDVTNTVVNGNIIYDLAGSSILIGHPQHVYIGDKGSNKGQFSDKEKYDVGVEGACEYLTVTNNFLSDTSKMFWGDAGVMIFLGAHITYQYNYLQNTPYAGLSLGWGWWNMDGSSGSVVPGEPMTTTHDNTIANNVFRNTITILGDAGAIYTLGDMPDTIISENYIDSIGTPGTDPYHIRGIHVDEGTKHVLGERNVIEIPTDLTCVDCGNWGNKGDNVWNDNYSTSASYTTTGNMEPGTVVTNAHTSEKGIWGLDVFEILANAGPGDEYLARVPESLYNMQDELLSTKFYVAPEQELDFKVDQSYLQSEIWLAPEGTQEFTEGNTMTKAADGKIKAPSEAGNYKLYLVNGQEVSQASKGEIIVSGVSLTENVEEGGRYQTSQLKPFKVELKTEYLSKALLNGEEISSGHKIPEEGEYTLTLTDLTNAESTIHFSTYITDVDKTFSKNTVSNPSEEVALTQCGSDAIAWFVPEGEEISDAAQLAESDTMTKSAEINPASILAPKASGRYVLYLVKDSAVSEPSAAVLTVSSSEIPVTDGMLARFNADSIEAAGGEKISQWANEVGEQTLVQTDESKQPTLKTTELGMNYVEFDGTSNQMAFDSGLDLNGKSELTILAFSSYTGEDPDNSWGDTRSTLYFGETAGWGSVYLSSYGGYVAARFGSGQTDNYIREYRSERNSDFIMTAMVKDGTTEYLYDAGKLVKTETGKNEKIANTSDIMTVGYTASGAPGYFKGGISEILIYDRALSEEEIAQLQVYMMQKAYLSALNPALDNASEILNEDGAEDKYSETSLNNLQEKYNKALEVKASVVEGNCSYEEVKTAYQELVNAIDGLREAITEIPDEDLNLWLKADEGVELGQDGRISVWKDNSGNGNNATIAQNPQAGENLTSPTLVEDGYNGKPVVRFNGTSDGMQFPFDNLDQTAEATVVIVSSSKSDRSDTMGGDNIPLLYFHEYGAGWSKFVVTPTQSNINARFGSGNSADNGGFMLYERPENIGDSFSTTMVVKNGASETIYVGDQQVMNRDNGAAVFTNVKDDIGYIGRYPVGSHSENWYNQSDVAEIMIYNRALGLAEIQQINAYLNEKYSEKPEVTLESITVSGPTKTEYEIGDELDLTGLVVTAHYSDGSEAAVEDYEVSGFDSSTAGEKTITVTYQDKTTAFTVNVKEAAPVVTLESITVTGPNKTEYEIGDELDLTGLVVTAYYSDGNEKVLSAGDYEVSGFDSSTAGEKTITVTYQDKTTTFTVNVKEAAPVVTLESITVTGPNKTEYKIGEELDLTGLVVTAHYSTGDEATVTGYEVSGFDSSTAGEKTITVTYQGKTAAFKVTVKETEKPVVTLESITISGPTKTEYKIGDKLDLTDLVVIAHYSDGSYQEVTDYEVSGFDSAAAGEKTVTVTYQGETVSFKITVKEDTASSEQPGESGKPDDNQSSSQPDGSQSGSGSQDDQNIQTGDSMAPYVGVAIVLILLSGLGIAIALIIRRRRLG</sequence>
<dbReference type="InterPro" id="IPR012334">
    <property type="entry name" value="Pectin_lyas_fold"/>
</dbReference>
<feature type="domain" description="Ig-like" evidence="4">
    <location>
        <begin position="1586"/>
        <end position="1652"/>
    </location>
</feature>
<dbReference type="eggNOG" id="COG3583">
    <property type="taxonomic scope" value="Bacteria"/>
</dbReference>
<dbReference type="Proteomes" id="UP000220611">
    <property type="component" value="Unassembled WGS sequence"/>
</dbReference>
<keyword evidence="3" id="KW-0732">Signal</keyword>
<dbReference type="InterPro" id="IPR022038">
    <property type="entry name" value="Ig-like_bact"/>
</dbReference>
<reference evidence="6 8" key="2">
    <citation type="submission" date="2007-08" db="EMBL/GenBank/DDBJ databases">
        <authorList>
            <person name="Fulton L."/>
            <person name="Clifton S."/>
            <person name="Fulton B."/>
            <person name="Xu J."/>
            <person name="Minx P."/>
            <person name="Pepin K.H."/>
            <person name="Johnson M."/>
            <person name="Thiruvilangam P."/>
            <person name="Bhonagiri V."/>
            <person name="Nash W.E."/>
            <person name="Wang C."/>
            <person name="Mardis E.R."/>
            <person name="Wilson R.K."/>
        </authorList>
    </citation>
    <scope>NUCLEOTIDE SEQUENCE [LARGE SCALE GENOMIC DNA]</scope>
    <source>
        <strain evidence="6 8">DSM 753</strain>
    </source>
</reference>
<dbReference type="eggNOG" id="COG3210">
    <property type="taxonomic scope" value="Bacteria"/>
</dbReference>
<feature type="domain" description="Ig-like" evidence="4">
    <location>
        <begin position="1749"/>
        <end position="1813"/>
    </location>
</feature>
<proteinExistence type="predicted"/>
<feature type="signal peptide" evidence="3">
    <location>
        <begin position="1"/>
        <end position="26"/>
    </location>
</feature>
<dbReference type="PANTHER" id="PTHR36453:SF1">
    <property type="entry name" value="RIGHT HANDED BETA HELIX DOMAIN-CONTAINING PROTEIN"/>
    <property type="match status" value="1"/>
</dbReference>
<dbReference type="InterPro" id="IPR013320">
    <property type="entry name" value="ConA-like_dom_sf"/>
</dbReference>
<evidence type="ECO:0000259" key="5">
    <source>
        <dbReference type="Pfam" id="PF21231"/>
    </source>
</evidence>
<feature type="domain" description="Ig-like" evidence="4">
    <location>
        <begin position="1668"/>
        <end position="1732"/>
    </location>
</feature>
<evidence type="ECO:0000259" key="4">
    <source>
        <dbReference type="Pfam" id="PF07523"/>
    </source>
</evidence>
<keyword evidence="2" id="KW-0472">Membrane</keyword>
<dbReference type="Pfam" id="PF21231">
    <property type="entry name" value="GH141_M"/>
    <property type="match status" value="1"/>
</dbReference>
<dbReference type="Pfam" id="PF07523">
    <property type="entry name" value="Big_3"/>
    <property type="match status" value="4"/>
</dbReference>
<dbReference type="EMBL" id="NOXF01000001">
    <property type="protein sequence ID" value="PEQ26062.1"/>
    <property type="molecule type" value="Genomic_DNA"/>
</dbReference>
<dbReference type="InterPro" id="IPR011050">
    <property type="entry name" value="Pectin_lyase_fold/virulence"/>
</dbReference>
<feature type="chain" id="PRO_5041856770" evidence="3">
    <location>
        <begin position="27"/>
        <end position="1889"/>
    </location>
</feature>
<dbReference type="OrthoDB" id="9808066at2"/>
<keyword evidence="2" id="KW-0812">Transmembrane</keyword>
<feature type="transmembrane region" description="Helical" evidence="2">
    <location>
        <begin position="1859"/>
        <end position="1883"/>
    </location>
</feature>
<gene>
    <name evidence="7" type="ORF">CH238_03475</name>
    <name evidence="6" type="ORF">CLOLEP_02759</name>
</gene>